<protein>
    <recommendedName>
        <fullName evidence="6">Cuticle protein</fullName>
    </recommendedName>
</protein>
<evidence type="ECO:0008006" key="6">
    <source>
        <dbReference type="Google" id="ProtNLM"/>
    </source>
</evidence>
<dbReference type="Proteomes" id="UP000677054">
    <property type="component" value="Unassembled WGS sequence"/>
</dbReference>
<dbReference type="GO" id="GO:0031012">
    <property type="term" value="C:extracellular matrix"/>
    <property type="evidence" value="ECO:0007669"/>
    <property type="project" value="TreeGrafter"/>
</dbReference>
<evidence type="ECO:0000313" key="5">
    <source>
        <dbReference type="Proteomes" id="UP000677054"/>
    </source>
</evidence>
<keyword evidence="5" id="KW-1185">Reference proteome</keyword>
<dbReference type="EMBL" id="CAJPEV010004212">
    <property type="protein sequence ID" value="CAG0901404.1"/>
    <property type="molecule type" value="Genomic_DNA"/>
</dbReference>
<dbReference type="AlphaFoldDB" id="A0A7R9ADK3"/>
<keyword evidence="3" id="KW-0732">Signal</keyword>
<sequence length="119" mass="13337">MSIKVIVLAATLALAVADVRPSYNQQAYGKPEAYPDAPPKYDFNYAVKDDYSGNSYGHNEGRDGYNTQGSYNVLLPDGRVQTVTYRDDGNGLYADVTYQQGGYQRAYEQPRYEQPAYRA</sequence>
<evidence type="ECO:0000256" key="3">
    <source>
        <dbReference type="SAM" id="SignalP"/>
    </source>
</evidence>
<keyword evidence="1 2" id="KW-0193">Cuticle</keyword>
<dbReference type="InterPro" id="IPR051217">
    <property type="entry name" value="Insect_Cuticle_Struc_Prot"/>
</dbReference>
<feature type="signal peptide" evidence="3">
    <location>
        <begin position="1"/>
        <end position="17"/>
    </location>
</feature>
<organism evidence="4">
    <name type="scientific">Darwinula stevensoni</name>
    <dbReference type="NCBI Taxonomy" id="69355"/>
    <lineage>
        <taxon>Eukaryota</taxon>
        <taxon>Metazoa</taxon>
        <taxon>Ecdysozoa</taxon>
        <taxon>Arthropoda</taxon>
        <taxon>Crustacea</taxon>
        <taxon>Oligostraca</taxon>
        <taxon>Ostracoda</taxon>
        <taxon>Podocopa</taxon>
        <taxon>Podocopida</taxon>
        <taxon>Darwinulocopina</taxon>
        <taxon>Darwinuloidea</taxon>
        <taxon>Darwinulidae</taxon>
        <taxon>Darwinula</taxon>
    </lineage>
</organism>
<dbReference type="EMBL" id="LR903729">
    <property type="protein sequence ID" value="CAD7252222.1"/>
    <property type="molecule type" value="Genomic_DNA"/>
</dbReference>
<dbReference type="Pfam" id="PF00379">
    <property type="entry name" value="Chitin_bind_4"/>
    <property type="match status" value="1"/>
</dbReference>
<gene>
    <name evidence="4" type="ORF">DSTB1V02_LOCUS11980</name>
</gene>
<reference evidence="4" key="1">
    <citation type="submission" date="2020-11" db="EMBL/GenBank/DDBJ databases">
        <authorList>
            <person name="Tran Van P."/>
        </authorList>
    </citation>
    <scope>NUCLEOTIDE SEQUENCE</scope>
</reference>
<feature type="chain" id="PRO_5036209874" description="Cuticle protein" evidence="3">
    <location>
        <begin position="18"/>
        <end position="119"/>
    </location>
</feature>
<dbReference type="PROSITE" id="PS51155">
    <property type="entry name" value="CHIT_BIND_RR_2"/>
    <property type="match status" value="1"/>
</dbReference>
<evidence type="ECO:0000256" key="1">
    <source>
        <dbReference type="ARBA" id="ARBA00022460"/>
    </source>
</evidence>
<dbReference type="PANTHER" id="PTHR12236:SF79">
    <property type="entry name" value="CUTICULAR PROTEIN 50CB-RELATED"/>
    <property type="match status" value="1"/>
</dbReference>
<name>A0A7R9ADK3_9CRUS</name>
<proteinExistence type="predicted"/>
<dbReference type="GO" id="GO:0042302">
    <property type="term" value="F:structural constituent of cuticle"/>
    <property type="evidence" value="ECO:0007669"/>
    <property type="project" value="UniProtKB-UniRule"/>
</dbReference>
<dbReference type="OrthoDB" id="6370668at2759"/>
<evidence type="ECO:0000256" key="2">
    <source>
        <dbReference type="PROSITE-ProRule" id="PRU00497"/>
    </source>
</evidence>
<dbReference type="GO" id="GO:0005615">
    <property type="term" value="C:extracellular space"/>
    <property type="evidence" value="ECO:0007669"/>
    <property type="project" value="TreeGrafter"/>
</dbReference>
<dbReference type="InterPro" id="IPR000618">
    <property type="entry name" value="Insect_cuticle"/>
</dbReference>
<evidence type="ECO:0000313" key="4">
    <source>
        <dbReference type="EMBL" id="CAD7252222.1"/>
    </source>
</evidence>
<dbReference type="PANTHER" id="PTHR12236">
    <property type="entry name" value="STRUCTURAL CONTITUENT OF CUTICLE"/>
    <property type="match status" value="1"/>
</dbReference>
<accession>A0A7R9ADK3</accession>